<dbReference type="Gene3D" id="3.40.640.10">
    <property type="entry name" value="Type I PLP-dependent aspartate aminotransferase-like (Major domain)"/>
    <property type="match status" value="1"/>
</dbReference>
<protein>
    <submittedName>
        <fullName evidence="8">L-2,4-diaminobutyrate decarboxylase</fullName>
        <ecNumber evidence="8">4.1.1.86</ecNumber>
    </submittedName>
</protein>
<evidence type="ECO:0000256" key="7">
    <source>
        <dbReference type="RuleBase" id="RU000382"/>
    </source>
</evidence>
<dbReference type="Proteomes" id="UP000251647">
    <property type="component" value="Unassembled WGS sequence"/>
</dbReference>
<evidence type="ECO:0000256" key="3">
    <source>
        <dbReference type="ARBA" id="ARBA00022793"/>
    </source>
</evidence>
<evidence type="ECO:0000256" key="1">
    <source>
        <dbReference type="ARBA" id="ARBA00001933"/>
    </source>
</evidence>
<dbReference type="Pfam" id="PF00282">
    <property type="entry name" value="Pyridoxal_deC"/>
    <property type="match status" value="1"/>
</dbReference>
<dbReference type="InterPro" id="IPR002129">
    <property type="entry name" value="PyrdxlP-dep_de-COase"/>
</dbReference>
<evidence type="ECO:0000256" key="6">
    <source>
        <dbReference type="PIRSR" id="PIRSR602129-50"/>
    </source>
</evidence>
<organism evidence="8 9">
    <name type="scientific">Photobacterium damselae</name>
    <dbReference type="NCBI Taxonomy" id="38293"/>
    <lineage>
        <taxon>Bacteria</taxon>
        <taxon>Pseudomonadati</taxon>
        <taxon>Pseudomonadota</taxon>
        <taxon>Gammaproteobacteria</taxon>
        <taxon>Vibrionales</taxon>
        <taxon>Vibrionaceae</taxon>
        <taxon>Photobacterium</taxon>
    </lineage>
</organism>
<gene>
    <name evidence="8" type="primary">ddc_2</name>
    <name evidence="8" type="ORF">NCTC11647_03462</name>
</gene>
<accession>A0A2X1XUX7</accession>
<evidence type="ECO:0000313" key="9">
    <source>
        <dbReference type="Proteomes" id="UP000251647"/>
    </source>
</evidence>
<dbReference type="GO" id="GO:0019752">
    <property type="term" value="P:carboxylic acid metabolic process"/>
    <property type="evidence" value="ECO:0007669"/>
    <property type="project" value="InterPro"/>
</dbReference>
<dbReference type="PANTHER" id="PTHR45677:SF8">
    <property type="entry name" value="CYSTEINE SULFINIC ACID DECARBOXYLASE"/>
    <property type="match status" value="1"/>
</dbReference>
<dbReference type="GO" id="GO:0033983">
    <property type="term" value="F:diaminobutyrate decarboxylase activity"/>
    <property type="evidence" value="ECO:0007669"/>
    <property type="project" value="UniProtKB-EC"/>
</dbReference>
<dbReference type="Gene3D" id="1.20.1650.10">
    <property type="entry name" value="PLP-dependent transferases"/>
    <property type="match status" value="1"/>
</dbReference>
<evidence type="ECO:0000256" key="2">
    <source>
        <dbReference type="ARBA" id="ARBA00009533"/>
    </source>
</evidence>
<dbReference type="EMBL" id="UATL01000005">
    <property type="protein sequence ID" value="SPY44514.1"/>
    <property type="molecule type" value="Genomic_DNA"/>
</dbReference>
<comment type="cofactor">
    <cofactor evidence="1 6 7">
        <name>pyridoxal 5'-phosphate</name>
        <dbReference type="ChEBI" id="CHEBI:597326"/>
    </cofactor>
</comment>
<feature type="modified residue" description="N6-(pyridoxal phosphate)lysine" evidence="6">
    <location>
        <position position="313"/>
    </location>
</feature>
<dbReference type="GO" id="GO:0005737">
    <property type="term" value="C:cytoplasm"/>
    <property type="evidence" value="ECO:0007669"/>
    <property type="project" value="TreeGrafter"/>
</dbReference>
<evidence type="ECO:0000313" key="8">
    <source>
        <dbReference type="EMBL" id="SPY44514.1"/>
    </source>
</evidence>
<keyword evidence="4 6" id="KW-0663">Pyridoxal phosphate</keyword>
<proteinExistence type="inferred from homology"/>
<keyword evidence="5 7" id="KW-0456">Lyase</keyword>
<dbReference type="GO" id="GO:0030170">
    <property type="term" value="F:pyridoxal phosphate binding"/>
    <property type="evidence" value="ECO:0007669"/>
    <property type="project" value="InterPro"/>
</dbReference>
<dbReference type="InterPro" id="IPR021115">
    <property type="entry name" value="Pyridoxal-P_BS"/>
</dbReference>
<reference evidence="8 9" key="1">
    <citation type="submission" date="2018-06" db="EMBL/GenBank/DDBJ databases">
        <authorList>
            <consortium name="Pathogen Informatics"/>
            <person name="Doyle S."/>
        </authorList>
    </citation>
    <scope>NUCLEOTIDE SEQUENCE [LARGE SCALE GENOMIC DNA]</scope>
    <source>
        <strain evidence="8 9">NCTC11647</strain>
    </source>
</reference>
<dbReference type="InterPro" id="IPR015421">
    <property type="entry name" value="PyrdxlP-dep_Trfase_major"/>
</dbReference>
<keyword evidence="3" id="KW-0210">Decarboxylase</keyword>
<evidence type="ECO:0000256" key="4">
    <source>
        <dbReference type="ARBA" id="ARBA00022898"/>
    </source>
</evidence>
<dbReference type="EC" id="4.1.1.86" evidence="8"/>
<comment type="similarity">
    <text evidence="2 7">Belongs to the group II decarboxylase family.</text>
</comment>
<dbReference type="PROSITE" id="PS00392">
    <property type="entry name" value="DDC_GAD_HDC_YDC"/>
    <property type="match status" value="1"/>
</dbReference>
<dbReference type="Gene3D" id="3.90.1150.10">
    <property type="entry name" value="Aspartate Aminotransferase, domain 1"/>
    <property type="match status" value="1"/>
</dbReference>
<sequence length="496" mass="54170">MTYSDWKSQFISCGPGGADAYQEKLSFALKQMVTVFSDADKPYSGMAPEQLETLINQMVIPKDGNGDITQSTLDAVNTVAKNAVMVQHPNCIAHLHTPPLLPALVAELILSALNQSMDSWDQASSATYLEQHMCNWVAQVFGFSEQGDATFTSGGTQSNQMGLLLARDAMIERFSGHHVQKQGLPDYFTKLRIVCSQTSHFTVKKAAGQMGLGENAVVTVSSNRNGVIEPAALEQTLSDLKAQGLMPFAVVATAGTTDHGAIDPIETIADIAKKFELWLHVDAAYGSALQLSPYKSRLSGIEKADSVTVDFHKLFYQPISCGALLVKDKANFRFLLHRADYLNRETDTLPNLVDKSLSTTRRFDALKLFMTLRTLGENGLGNMVGKTVDLAQVAAALITETSALNLVATPQLSTVLFRVNLPDMDQGQRDQLHRTLRHQLLVKGVAVLGETVIDGEVTLKITILNPLLTQDDFTKLFAQIVAESRLLRCELTELSV</sequence>
<dbReference type="PANTHER" id="PTHR45677">
    <property type="entry name" value="GLUTAMATE DECARBOXYLASE-RELATED"/>
    <property type="match status" value="1"/>
</dbReference>
<evidence type="ECO:0000256" key="5">
    <source>
        <dbReference type="ARBA" id="ARBA00023239"/>
    </source>
</evidence>
<dbReference type="InterPro" id="IPR015424">
    <property type="entry name" value="PyrdxlP-dep_Trfase"/>
</dbReference>
<dbReference type="InterPro" id="IPR015422">
    <property type="entry name" value="PyrdxlP-dep_Trfase_small"/>
</dbReference>
<dbReference type="CDD" id="cd06450">
    <property type="entry name" value="DOPA_deC_like"/>
    <property type="match status" value="1"/>
</dbReference>
<name>A0A2X1XUX7_PHODM</name>
<dbReference type="SUPFAM" id="SSF53383">
    <property type="entry name" value="PLP-dependent transferases"/>
    <property type="match status" value="1"/>
</dbReference>
<dbReference type="AlphaFoldDB" id="A0A2X1XUX7"/>